<organism evidence="1">
    <name type="scientific">viral metagenome</name>
    <dbReference type="NCBI Taxonomy" id="1070528"/>
    <lineage>
        <taxon>unclassified sequences</taxon>
        <taxon>metagenomes</taxon>
        <taxon>organismal metagenomes</taxon>
    </lineage>
</organism>
<dbReference type="EMBL" id="MT145034">
    <property type="protein sequence ID" value="QJI02826.1"/>
    <property type="molecule type" value="Genomic_DNA"/>
</dbReference>
<dbReference type="InterPro" id="IPR009045">
    <property type="entry name" value="Zn_M74/Hedgehog-like"/>
</dbReference>
<accession>A0A6M3Y334</accession>
<reference evidence="1" key="1">
    <citation type="submission" date="2020-03" db="EMBL/GenBank/DDBJ databases">
        <title>The deep terrestrial virosphere.</title>
        <authorList>
            <person name="Holmfeldt K."/>
            <person name="Nilsson E."/>
            <person name="Simone D."/>
            <person name="Lopez-Fernandez M."/>
            <person name="Wu X."/>
            <person name="de Brujin I."/>
            <person name="Lundin D."/>
            <person name="Andersson A."/>
            <person name="Bertilsson S."/>
            <person name="Dopson M."/>
        </authorList>
    </citation>
    <scope>NUCLEOTIDE SEQUENCE</scope>
    <source>
        <strain evidence="1">TM448B03690</strain>
    </source>
</reference>
<dbReference type="AlphaFoldDB" id="A0A6M3Y334"/>
<gene>
    <name evidence="1" type="ORF">TM448B03690_0003</name>
</gene>
<dbReference type="SUPFAM" id="SSF55166">
    <property type="entry name" value="Hedgehog/DD-peptidase"/>
    <property type="match status" value="1"/>
</dbReference>
<evidence type="ECO:0000313" key="1">
    <source>
        <dbReference type="EMBL" id="QJI02826.1"/>
    </source>
</evidence>
<protein>
    <recommendedName>
        <fullName evidence="2">Peptidase</fullName>
    </recommendedName>
</protein>
<sequence>MLIKAGVDISRLRPEIRRKLRKIAQTVWACDNQELVITSTYEGNHNESSLHYVNLAIDIRRDQAMSYSFKELKRTLGADYDVVQEANHIHIEYDPKP</sequence>
<evidence type="ECO:0008006" key="2">
    <source>
        <dbReference type="Google" id="ProtNLM"/>
    </source>
</evidence>
<proteinExistence type="predicted"/>
<name>A0A6M3Y334_9ZZZZ</name>